<reference evidence="1" key="1">
    <citation type="journal article" date="2014" name="Int. J. Syst. Evol. Microbiol.">
        <title>Complete genome sequence of Corynebacterium casei LMG S-19264T (=DSM 44701T), isolated from a smear-ripened cheese.</title>
        <authorList>
            <consortium name="US DOE Joint Genome Institute (JGI-PGF)"/>
            <person name="Walter F."/>
            <person name="Albersmeier A."/>
            <person name="Kalinowski J."/>
            <person name="Ruckert C."/>
        </authorList>
    </citation>
    <scope>NUCLEOTIDE SEQUENCE</scope>
    <source>
        <strain evidence="1">CGMCC 4.5737</strain>
    </source>
</reference>
<name>A0A8J3FWW6_9PSEU</name>
<accession>A0A8J3FWW6</accession>
<dbReference type="EMBL" id="BMMK01000012">
    <property type="protein sequence ID" value="GGM56716.1"/>
    <property type="molecule type" value="Genomic_DNA"/>
</dbReference>
<proteinExistence type="predicted"/>
<evidence type="ECO:0000313" key="2">
    <source>
        <dbReference type="Proteomes" id="UP000637578"/>
    </source>
</evidence>
<dbReference type="RefSeq" id="WP_189058045.1">
    <property type="nucleotide sequence ID" value="NZ_BMMK01000012.1"/>
</dbReference>
<organism evidence="1 2">
    <name type="scientific">Longimycelium tulufanense</name>
    <dbReference type="NCBI Taxonomy" id="907463"/>
    <lineage>
        <taxon>Bacteria</taxon>
        <taxon>Bacillati</taxon>
        <taxon>Actinomycetota</taxon>
        <taxon>Actinomycetes</taxon>
        <taxon>Pseudonocardiales</taxon>
        <taxon>Pseudonocardiaceae</taxon>
        <taxon>Longimycelium</taxon>
    </lineage>
</organism>
<sequence length="66" mass="7445">MSPQTYLARFVGGPLDGRWETFSAPAGAPLQTVTHVYLHGGPKILHHYDLSYSDEQGWEYRLRAAQ</sequence>
<keyword evidence="2" id="KW-1185">Reference proteome</keyword>
<dbReference type="AlphaFoldDB" id="A0A8J3FWW6"/>
<evidence type="ECO:0000313" key="1">
    <source>
        <dbReference type="EMBL" id="GGM56716.1"/>
    </source>
</evidence>
<reference evidence="1" key="2">
    <citation type="submission" date="2020-09" db="EMBL/GenBank/DDBJ databases">
        <authorList>
            <person name="Sun Q."/>
            <person name="Zhou Y."/>
        </authorList>
    </citation>
    <scope>NUCLEOTIDE SEQUENCE</scope>
    <source>
        <strain evidence="1">CGMCC 4.5737</strain>
    </source>
</reference>
<comment type="caution">
    <text evidence="1">The sequence shown here is derived from an EMBL/GenBank/DDBJ whole genome shotgun (WGS) entry which is preliminary data.</text>
</comment>
<protein>
    <submittedName>
        <fullName evidence="1">Uncharacterized protein</fullName>
    </submittedName>
</protein>
<gene>
    <name evidence="1" type="ORF">GCM10012275_29830</name>
</gene>
<dbReference type="Proteomes" id="UP000637578">
    <property type="component" value="Unassembled WGS sequence"/>
</dbReference>